<dbReference type="PANTHER" id="PTHR47843:SF5">
    <property type="entry name" value="BTB_POZ DOMAIN PROTEIN"/>
    <property type="match status" value="1"/>
</dbReference>
<dbReference type="InterPro" id="IPR011333">
    <property type="entry name" value="SKP1/BTB/POZ_sf"/>
</dbReference>
<reference evidence="2" key="2">
    <citation type="journal article" date="2023" name="IMA Fungus">
        <title>Comparative genomic study of the Penicillium genus elucidates a diverse pangenome and 15 lateral gene transfer events.</title>
        <authorList>
            <person name="Petersen C."/>
            <person name="Sorensen T."/>
            <person name="Nielsen M.R."/>
            <person name="Sondergaard T.E."/>
            <person name="Sorensen J.L."/>
            <person name="Fitzpatrick D.A."/>
            <person name="Frisvad J.C."/>
            <person name="Nielsen K.L."/>
        </authorList>
    </citation>
    <scope>NUCLEOTIDE SEQUENCE</scope>
    <source>
        <strain evidence="2">IBT 21917</strain>
    </source>
</reference>
<dbReference type="AlphaFoldDB" id="A0A9W9LM17"/>
<dbReference type="Proteomes" id="UP001146351">
    <property type="component" value="Unassembled WGS sequence"/>
</dbReference>
<dbReference type="OrthoDB" id="6359816at2759"/>
<dbReference type="Gene3D" id="3.30.710.10">
    <property type="entry name" value="Potassium Channel Kv1.1, Chain A"/>
    <property type="match status" value="1"/>
</dbReference>
<keyword evidence="3" id="KW-1185">Reference proteome</keyword>
<reference evidence="2" key="1">
    <citation type="submission" date="2022-11" db="EMBL/GenBank/DDBJ databases">
        <authorList>
            <person name="Petersen C."/>
        </authorList>
    </citation>
    <scope>NUCLEOTIDE SEQUENCE</scope>
    <source>
        <strain evidence="2">IBT 21917</strain>
    </source>
</reference>
<proteinExistence type="predicted"/>
<name>A0A9W9LM17_9EURO</name>
<evidence type="ECO:0000313" key="3">
    <source>
        <dbReference type="Proteomes" id="UP001146351"/>
    </source>
</evidence>
<dbReference type="PANTHER" id="PTHR47843">
    <property type="entry name" value="BTB DOMAIN-CONTAINING PROTEIN-RELATED"/>
    <property type="match status" value="1"/>
</dbReference>
<organism evidence="2 3">
    <name type="scientific">Penicillium capsulatum</name>
    <dbReference type="NCBI Taxonomy" id="69766"/>
    <lineage>
        <taxon>Eukaryota</taxon>
        <taxon>Fungi</taxon>
        <taxon>Dikarya</taxon>
        <taxon>Ascomycota</taxon>
        <taxon>Pezizomycotina</taxon>
        <taxon>Eurotiomycetes</taxon>
        <taxon>Eurotiomycetidae</taxon>
        <taxon>Eurotiales</taxon>
        <taxon>Aspergillaceae</taxon>
        <taxon>Penicillium</taxon>
    </lineage>
</organism>
<evidence type="ECO:0000259" key="1">
    <source>
        <dbReference type="Pfam" id="PF00651"/>
    </source>
</evidence>
<dbReference type="InterPro" id="IPR000210">
    <property type="entry name" value="BTB/POZ_dom"/>
</dbReference>
<protein>
    <submittedName>
        <fullName evidence="2">BTB/POZ domain protein</fullName>
    </submittedName>
</protein>
<accession>A0A9W9LM17</accession>
<comment type="caution">
    <text evidence="2">The sequence shown here is derived from an EMBL/GenBank/DDBJ whole genome shotgun (WGS) entry which is preliminary data.</text>
</comment>
<dbReference type="Pfam" id="PF00651">
    <property type="entry name" value="BTB"/>
    <property type="match status" value="1"/>
</dbReference>
<sequence>MSDSITKLLDELCESGKYSDFTIKCRDKEIPIHRAIVCAQSAPLAAACWGDFKAVGESNRPARLIYKRPTGCSTMIRFLYCHDYHKARFYPGAFSTKDDLLAHASVYAIANQFSINPLRNAAENKFRSQIETSWKSDFFTQVVTALWDHNEYRGLHVIIEDVVAGHMEHFLNTKPEFLTAGMTKGRLSLEMLRKLIQRVETASEVRYKPPYGRDGF</sequence>
<dbReference type="EMBL" id="JAPQKO010000005">
    <property type="protein sequence ID" value="KAJ5162016.1"/>
    <property type="molecule type" value="Genomic_DNA"/>
</dbReference>
<dbReference type="CDD" id="cd18186">
    <property type="entry name" value="BTB_POZ_ZBTB_KLHL-like"/>
    <property type="match status" value="1"/>
</dbReference>
<gene>
    <name evidence="2" type="ORF">N7492_007408</name>
</gene>
<feature type="domain" description="BTB" evidence="1">
    <location>
        <begin position="9"/>
        <end position="110"/>
    </location>
</feature>
<evidence type="ECO:0000313" key="2">
    <source>
        <dbReference type="EMBL" id="KAJ5162016.1"/>
    </source>
</evidence>
<dbReference type="SUPFAM" id="SSF54695">
    <property type="entry name" value="POZ domain"/>
    <property type="match status" value="1"/>
</dbReference>